<sequence length="984" mass="105523">MTTWKQGLPSLTGLRAAVGESIKRGSIAGLAVAPAKNKIDAGGQEPSASAGEAASGTGGATPDQATLLKSGTPANPPAGQSLSVQPGDPRVSNASSAGDTAESISPPSLAQRLRRVTLERNQLDHQLAEQKVRADAALQARAELDALVTEVAGTLEGRMKGLAAQLEAQQGESAHLSAEREAITASFADMRGLLQRSAAVRKALQDRLRQLQTAPAGADTAQPIQVKQLTAASGDGVEPLEPVNVTELQEQLVATRHALAASVLDASSVRETLSTTEGWAKAAAADATAQREAREKVEAALAQAKGEVERRALSFQGAVKAAVTRAQEPLERQLKEQQAKLAQCQAELTAAQQQASASQRKADTSSHQGERAAAELESVRMRAEASEAAEEEARAREEAARAAAQEATAKCQTMLEALGAAEEEVATEKSRAEEAEQQAAQLSAHIAGLENQAEGSQRSSAVETARWRAAADAAAELVRKADARAEAAQASAREGELASAQVCSALRARNAELQQALAQAAPAAGPGAAGKAGLPPKGPVLASLGLDKWRDQRLEGAQSDTGSVTKDRSQRSSSARSTTTPTRRSRTSNQGQRESRDLEAGEAQPLLGSQMIRRVMSQTQRLGQATVRRARTGDMALRWWLILVYLGVLHVALMMQYTRGPAIMSLDAGGTSEELGRIVDDLSADPSLPRPVEPEVFDTYADDETEVRGRLFSNVLDRVNILAQAAYCADRVKGGGQRSSICDGITLLKLPTQTYEQVGRPGQTSSIEIKGEKHFPLRSIEGDLVKALQSVDTRDKFLKGFQEVFGSAVHDEVWLAALTTYDVTLFFQRIDAASKDMWVSPPVFWDGRNERAPNAAWLHFLKTGKRLHPRRAELDRALVPQTGGAYPYRSPGLFRNSPLIADINSSAHIMPEWREATMEAVQSVHRWGILHEDLRPVHFRQPAAQRPDDAPRLLLIDFDRAIRGASEAECEQELDAFIGKFFLE</sequence>
<feature type="compositionally biased region" description="Polar residues" evidence="1">
    <location>
        <begin position="63"/>
        <end position="84"/>
    </location>
</feature>
<dbReference type="Proteomes" id="UP001465755">
    <property type="component" value="Unassembled WGS sequence"/>
</dbReference>
<evidence type="ECO:0000256" key="1">
    <source>
        <dbReference type="SAM" id="MobiDB-lite"/>
    </source>
</evidence>
<dbReference type="AlphaFoldDB" id="A0AAW1PRF0"/>
<feature type="compositionally biased region" description="Low complexity" evidence="1">
    <location>
        <begin position="571"/>
        <end position="582"/>
    </location>
</feature>
<accession>A0AAW1PRF0</accession>
<evidence type="ECO:0000313" key="3">
    <source>
        <dbReference type="Proteomes" id="UP001465755"/>
    </source>
</evidence>
<feature type="region of interest" description="Disordered" evidence="1">
    <location>
        <begin position="355"/>
        <end position="400"/>
    </location>
</feature>
<gene>
    <name evidence="2" type="ORF">WJX73_002598</name>
</gene>
<feature type="region of interest" description="Disordered" evidence="1">
    <location>
        <begin position="39"/>
        <end position="109"/>
    </location>
</feature>
<reference evidence="2 3" key="1">
    <citation type="journal article" date="2024" name="Nat. Commun.">
        <title>Phylogenomics reveals the evolutionary origins of lichenization in chlorophyte algae.</title>
        <authorList>
            <person name="Puginier C."/>
            <person name="Libourel C."/>
            <person name="Otte J."/>
            <person name="Skaloud P."/>
            <person name="Haon M."/>
            <person name="Grisel S."/>
            <person name="Petersen M."/>
            <person name="Berrin J.G."/>
            <person name="Delaux P.M."/>
            <person name="Dal Grande F."/>
            <person name="Keller J."/>
        </authorList>
    </citation>
    <scope>NUCLEOTIDE SEQUENCE [LARGE SCALE GENOMIC DNA]</scope>
    <source>
        <strain evidence="2 3">SAG 2036</strain>
    </source>
</reference>
<keyword evidence="3" id="KW-1185">Reference proteome</keyword>
<name>A0AAW1PRF0_9CHLO</name>
<feature type="region of interest" description="Disordered" evidence="1">
    <location>
        <begin position="554"/>
        <end position="605"/>
    </location>
</feature>
<comment type="caution">
    <text evidence="2">The sequence shown here is derived from an EMBL/GenBank/DDBJ whole genome shotgun (WGS) entry which is preliminary data.</text>
</comment>
<evidence type="ECO:0008006" key="4">
    <source>
        <dbReference type="Google" id="ProtNLM"/>
    </source>
</evidence>
<organism evidence="2 3">
    <name type="scientific">Symbiochloris irregularis</name>
    <dbReference type="NCBI Taxonomy" id="706552"/>
    <lineage>
        <taxon>Eukaryota</taxon>
        <taxon>Viridiplantae</taxon>
        <taxon>Chlorophyta</taxon>
        <taxon>core chlorophytes</taxon>
        <taxon>Trebouxiophyceae</taxon>
        <taxon>Trebouxiales</taxon>
        <taxon>Trebouxiaceae</taxon>
        <taxon>Symbiochloris</taxon>
    </lineage>
</organism>
<dbReference type="EMBL" id="JALJOQ010000008">
    <property type="protein sequence ID" value="KAK9812184.1"/>
    <property type="molecule type" value="Genomic_DNA"/>
</dbReference>
<feature type="compositionally biased region" description="Basic and acidic residues" evidence="1">
    <location>
        <begin position="360"/>
        <end position="400"/>
    </location>
</feature>
<protein>
    <recommendedName>
        <fullName evidence="4">Protein kinase domain-containing protein</fullName>
    </recommendedName>
</protein>
<evidence type="ECO:0000313" key="2">
    <source>
        <dbReference type="EMBL" id="KAK9812184.1"/>
    </source>
</evidence>
<proteinExistence type="predicted"/>
<feature type="compositionally biased region" description="Low complexity" evidence="1">
    <location>
        <begin position="41"/>
        <end position="55"/>
    </location>
</feature>
<feature type="compositionally biased region" description="Polar residues" evidence="1">
    <location>
        <begin position="92"/>
        <end position="108"/>
    </location>
</feature>